<dbReference type="Pfam" id="PF00765">
    <property type="entry name" value="Autoind_synth"/>
    <property type="match status" value="1"/>
</dbReference>
<evidence type="ECO:0000313" key="7">
    <source>
        <dbReference type="EMBL" id="PTX57142.1"/>
    </source>
</evidence>
<dbReference type="InterPro" id="IPR016181">
    <property type="entry name" value="Acyl_CoA_acyltransferase"/>
</dbReference>
<dbReference type="OrthoDB" id="6169313at2"/>
<evidence type="ECO:0000256" key="3">
    <source>
        <dbReference type="ARBA" id="ARBA00022691"/>
    </source>
</evidence>
<dbReference type="GO" id="GO:0061579">
    <property type="term" value="F:N-acyl homoserine lactone synthase activity"/>
    <property type="evidence" value="ECO:0007669"/>
    <property type="project" value="UniProtKB-UniRule"/>
</dbReference>
<dbReference type="PANTHER" id="PTHR39322:SF1">
    <property type="entry name" value="ISOVALERYL-HOMOSERINE LACTONE SYNTHASE"/>
    <property type="match status" value="1"/>
</dbReference>
<evidence type="ECO:0000256" key="5">
    <source>
        <dbReference type="PROSITE-ProRule" id="PRU00533"/>
    </source>
</evidence>
<sequence length="220" mass="25011">MLRYVYADDLHKFPKLCDTMFRHRAEQFRTRLGWDVQVDENGWERDAYDDKNPLYVIWERADGSHGGSMRFLPTTGDTMVNDHFLHCTDGTRIESPLIWECTRFCLAPDADRRVTAALVLGAGEVMQNFCLMQFVGVFDPRMERIYSLLGVCPEVIGRNGEGADEIGVGLWSFDESARPRVQGRAKVTQDQSRQWFKMSFQRGGPVAAPVAEQTGRLALA</sequence>
<evidence type="ECO:0000256" key="4">
    <source>
        <dbReference type="ARBA" id="ARBA00022929"/>
    </source>
</evidence>
<dbReference type="EC" id="2.3.1.184" evidence="6"/>
<dbReference type="GO" id="GO:0007165">
    <property type="term" value="P:signal transduction"/>
    <property type="evidence" value="ECO:0007669"/>
    <property type="project" value="TreeGrafter"/>
</dbReference>
<dbReference type="RefSeq" id="WP_107845270.1">
    <property type="nucleotide sequence ID" value="NZ_QBKS01000001.1"/>
</dbReference>
<name>A0A2T6BM66_9RHOB</name>
<keyword evidence="3 6" id="KW-0949">S-adenosyl-L-methionine</keyword>
<dbReference type="PANTHER" id="PTHR39322">
    <property type="entry name" value="ACYL-HOMOSERINE-LACTONE SYNTHASE"/>
    <property type="match status" value="1"/>
</dbReference>
<accession>A0A2T6BM66</accession>
<protein>
    <recommendedName>
        <fullName evidence="6">Acyl-homoserine-lactone synthase</fullName>
        <ecNumber evidence="6">2.3.1.184</ecNumber>
    </recommendedName>
    <alternativeName>
        <fullName evidence="6">Autoinducer synthesis protein</fullName>
    </alternativeName>
</protein>
<evidence type="ECO:0000256" key="2">
    <source>
        <dbReference type="ARBA" id="ARBA00022679"/>
    </source>
</evidence>
<gene>
    <name evidence="7" type="ORF">C8N43_1808</name>
</gene>
<keyword evidence="4 5" id="KW-0071">Autoinducer synthesis</keyword>
<evidence type="ECO:0000256" key="1">
    <source>
        <dbReference type="ARBA" id="ARBA00022654"/>
    </source>
</evidence>
<dbReference type="Gene3D" id="3.40.630.30">
    <property type="match status" value="1"/>
</dbReference>
<organism evidence="7 8">
    <name type="scientific">Litoreibacter ponti</name>
    <dbReference type="NCBI Taxonomy" id="1510457"/>
    <lineage>
        <taxon>Bacteria</taxon>
        <taxon>Pseudomonadati</taxon>
        <taxon>Pseudomonadota</taxon>
        <taxon>Alphaproteobacteria</taxon>
        <taxon>Rhodobacterales</taxon>
        <taxon>Roseobacteraceae</taxon>
        <taxon>Litoreibacter</taxon>
    </lineage>
</organism>
<comment type="caution">
    <text evidence="7">The sequence shown here is derived from an EMBL/GenBank/DDBJ whole genome shotgun (WGS) entry which is preliminary data.</text>
</comment>
<dbReference type="Proteomes" id="UP000243978">
    <property type="component" value="Unassembled WGS sequence"/>
</dbReference>
<keyword evidence="1 5" id="KW-0673">Quorum sensing</keyword>
<dbReference type="SUPFAM" id="SSF55729">
    <property type="entry name" value="Acyl-CoA N-acyltransferases (Nat)"/>
    <property type="match status" value="1"/>
</dbReference>
<dbReference type="AlphaFoldDB" id="A0A2T6BM66"/>
<keyword evidence="8" id="KW-1185">Reference proteome</keyword>
<dbReference type="InterPro" id="IPR001690">
    <property type="entry name" value="Autoind_synthase"/>
</dbReference>
<evidence type="ECO:0000313" key="8">
    <source>
        <dbReference type="Proteomes" id="UP000243978"/>
    </source>
</evidence>
<reference evidence="7 8" key="1">
    <citation type="submission" date="2018-04" db="EMBL/GenBank/DDBJ databases">
        <title>Genomic Encyclopedia of Archaeal and Bacterial Type Strains, Phase II (KMG-II): from individual species to whole genera.</title>
        <authorList>
            <person name="Goeker M."/>
        </authorList>
    </citation>
    <scope>NUCLEOTIDE SEQUENCE [LARGE SCALE GENOMIC DNA]</scope>
    <source>
        <strain evidence="7 8">DSM 100977</strain>
    </source>
</reference>
<comment type="similarity">
    <text evidence="5 6">Belongs to the autoinducer synthase family.</text>
</comment>
<keyword evidence="2 6" id="KW-0808">Transferase</keyword>
<dbReference type="EMBL" id="QBKS01000001">
    <property type="protein sequence ID" value="PTX57142.1"/>
    <property type="molecule type" value="Genomic_DNA"/>
</dbReference>
<comment type="catalytic activity">
    <reaction evidence="6">
        <text>a fatty acyl-[ACP] + S-adenosyl-L-methionine = an N-acyl-L-homoserine lactone + S-methyl-5'-thioadenosine + holo-[ACP] + H(+)</text>
        <dbReference type="Rhea" id="RHEA:10096"/>
        <dbReference type="Rhea" id="RHEA-COMP:9685"/>
        <dbReference type="Rhea" id="RHEA-COMP:14125"/>
        <dbReference type="ChEBI" id="CHEBI:15378"/>
        <dbReference type="ChEBI" id="CHEBI:17509"/>
        <dbReference type="ChEBI" id="CHEBI:55474"/>
        <dbReference type="ChEBI" id="CHEBI:59789"/>
        <dbReference type="ChEBI" id="CHEBI:64479"/>
        <dbReference type="ChEBI" id="CHEBI:138651"/>
        <dbReference type="EC" id="2.3.1.184"/>
    </reaction>
</comment>
<dbReference type="PRINTS" id="PR01549">
    <property type="entry name" value="AUTOINDCRSYN"/>
</dbReference>
<proteinExistence type="inferred from homology"/>
<evidence type="ECO:0000256" key="6">
    <source>
        <dbReference type="RuleBase" id="RU361135"/>
    </source>
</evidence>
<dbReference type="PROSITE" id="PS51187">
    <property type="entry name" value="AUTOINDUCER_SYNTH_2"/>
    <property type="match status" value="1"/>
</dbReference>
<dbReference type="GO" id="GO:0009372">
    <property type="term" value="P:quorum sensing"/>
    <property type="evidence" value="ECO:0007669"/>
    <property type="project" value="UniProtKB-UniRule"/>
</dbReference>